<dbReference type="Pfam" id="PF09497">
    <property type="entry name" value="Med12"/>
    <property type="match status" value="1"/>
</dbReference>
<comment type="caution">
    <text evidence="7">The sequence shown here is derived from an EMBL/GenBank/DDBJ whole genome shotgun (WGS) entry which is preliminary data.</text>
</comment>
<dbReference type="OrthoDB" id="20828at2759"/>
<dbReference type="GO" id="GO:0016592">
    <property type="term" value="C:mediator complex"/>
    <property type="evidence" value="ECO:0007669"/>
    <property type="project" value="InterPro"/>
</dbReference>
<comment type="subcellular location">
    <subcellularLocation>
        <location evidence="1">Nucleus</location>
    </subcellularLocation>
</comment>
<keyword evidence="8" id="KW-1185">Reference proteome</keyword>
<evidence type="ECO:0000256" key="5">
    <source>
        <dbReference type="ARBA" id="ARBA00023242"/>
    </source>
</evidence>
<gene>
    <name evidence="7" type="ORF">VP01_2549g1</name>
</gene>
<dbReference type="InterPro" id="IPR019035">
    <property type="entry name" value="Mediator_Med12"/>
</dbReference>
<evidence type="ECO:0000313" key="7">
    <source>
        <dbReference type="EMBL" id="KNZ55901.1"/>
    </source>
</evidence>
<evidence type="ECO:0000256" key="1">
    <source>
        <dbReference type="ARBA" id="ARBA00004123"/>
    </source>
</evidence>
<dbReference type="STRING" id="27349.A0A0L6V547"/>
<organism evidence="7 8">
    <name type="scientific">Puccinia sorghi</name>
    <dbReference type="NCBI Taxonomy" id="27349"/>
    <lineage>
        <taxon>Eukaryota</taxon>
        <taxon>Fungi</taxon>
        <taxon>Dikarya</taxon>
        <taxon>Basidiomycota</taxon>
        <taxon>Pucciniomycotina</taxon>
        <taxon>Pucciniomycetes</taxon>
        <taxon>Pucciniales</taxon>
        <taxon>Pucciniaceae</taxon>
        <taxon>Puccinia</taxon>
    </lineage>
</organism>
<dbReference type="GO" id="GO:0003712">
    <property type="term" value="F:transcription coregulator activity"/>
    <property type="evidence" value="ECO:0007669"/>
    <property type="project" value="InterPro"/>
</dbReference>
<protein>
    <recommendedName>
        <fullName evidence="6">Mediator complex subunit Med12 domain-containing protein</fullName>
    </recommendedName>
</protein>
<keyword evidence="4" id="KW-0804">Transcription</keyword>
<evidence type="ECO:0000313" key="8">
    <source>
        <dbReference type="Proteomes" id="UP000037035"/>
    </source>
</evidence>
<evidence type="ECO:0000259" key="6">
    <source>
        <dbReference type="Pfam" id="PF09497"/>
    </source>
</evidence>
<dbReference type="Proteomes" id="UP000037035">
    <property type="component" value="Unassembled WGS sequence"/>
</dbReference>
<dbReference type="VEuPathDB" id="FungiDB:VP01_2549g1"/>
<evidence type="ECO:0000256" key="4">
    <source>
        <dbReference type="ARBA" id="ARBA00023163"/>
    </source>
</evidence>
<proteinExistence type="inferred from homology"/>
<keyword evidence="5" id="KW-0539">Nucleus</keyword>
<dbReference type="EMBL" id="LAVV01007446">
    <property type="protein sequence ID" value="KNZ55901.1"/>
    <property type="molecule type" value="Genomic_DNA"/>
</dbReference>
<accession>A0A0L6V547</accession>
<feature type="domain" description="Mediator complex subunit Med12" evidence="6">
    <location>
        <begin position="163"/>
        <end position="202"/>
    </location>
</feature>
<sequence>MTLLQQVLRPWVEHGEQWQPWRLDPQEQSTNWHCTIWQHREANQQWKEKQVQSHLGEQPGKNLEISQLKPQWRLLIQLNQPYLGHLQDSMRISSQIPWSNRDSFLKCLSLSTESFLAHQMIYKKINKEAAFKFSSSALSALIEARHRNSASSSYQLNLGDGKQTEKQNWLQELADTLVPLKLSENVPHGFKGRNLFSMLLEYIWSHSSSPTQLAFLICRIPKEISTILFTYDTHFPSPAKFASFFEINLPKSLDNSDQYK</sequence>
<evidence type="ECO:0000256" key="2">
    <source>
        <dbReference type="ARBA" id="ARBA00010289"/>
    </source>
</evidence>
<keyword evidence="3" id="KW-0805">Transcription regulation</keyword>
<name>A0A0L6V547_9BASI</name>
<reference evidence="7 8" key="1">
    <citation type="submission" date="2015-08" db="EMBL/GenBank/DDBJ databases">
        <title>Next Generation Sequencing and Analysis of the Genome of Puccinia sorghi L Schw, the Causal Agent of Maize Common Rust.</title>
        <authorList>
            <person name="Rochi L."/>
            <person name="Burguener G."/>
            <person name="Darino M."/>
            <person name="Turjanski A."/>
            <person name="Kreff E."/>
            <person name="Dieguez M.J."/>
            <person name="Sacco F."/>
        </authorList>
    </citation>
    <scope>NUCLEOTIDE SEQUENCE [LARGE SCALE GENOMIC DNA]</scope>
    <source>
        <strain evidence="7 8">RO10H11247</strain>
    </source>
</reference>
<evidence type="ECO:0000256" key="3">
    <source>
        <dbReference type="ARBA" id="ARBA00023015"/>
    </source>
</evidence>
<dbReference type="GO" id="GO:0006357">
    <property type="term" value="P:regulation of transcription by RNA polymerase II"/>
    <property type="evidence" value="ECO:0007669"/>
    <property type="project" value="InterPro"/>
</dbReference>
<dbReference type="AlphaFoldDB" id="A0A0L6V547"/>
<comment type="similarity">
    <text evidence="2">Belongs to the Mediator complex subunit 12 family.</text>
</comment>